<feature type="transmembrane region" description="Helical" evidence="12">
    <location>
        <begin position="30"/>
        <end position="54"/>
    </location>
</feature>
<keyword evidence="4 11" id="KW-0808">Transferase</keyword>
<gene>
    <name evidence="13" type="ORF">g.12176</name>
</gene>
<feature type="transmembrane region" description="Helical" evidence="12">
    <location>
        <begin position="507"/>
        <end position="531"/>
    </location>
</feature>
<protein>
    <submittedName>
        <fullName evidence="13">Uncharacterized protein</fullName>
    </submittedName>
</protein>
<evidence type="ECO:0000256" key="6">
    <source>
        <dbReference type="ARBA" id="ARBA00022824"/>
    </source>
</evidence>
<evidence type="ECO:0000313" key="13">
    <source>
        <dbReference type="EMBL" id="JAT13627.1"/>
    </source>
</evidence>
<dbReference type="AlphaFoldDB" id="A0A1B6KQC0"/>
<evidence type="ECO:0000256" key="9">
    <source>
        <dbReference type="ARBA" id="ARBA00023180"/>
    </source>
</evidence>
<dbReference type="InterPro" id="IPR035595">
    <property type="entry name" value="UDP_glycos_trans_CS"/>
</dbReference>
<keyword evidence="9" id="KW-0325">Glycoprotein</keyword>
<dbReference type="GO" id="GO:0005783">
    <property type="term" value="C:endoplasmic reticulum"/>
    <property type="evidence" value="ECO:0007669"/>
    <property type="project" value="UniProtKB-SubCell"/>
</dbReference>
<dbReference type="SUPFAM" id="SSF53756">
    <property type="entry name" value="UDP-Glycosyltransferase/glycogen phosphorylase"/>
    <property type="match status" value="1"/>
</dbReference>
<dbReference type="PROSITE" id="PS00375">
    <property type="entry name" value="UDPGT"/>
    <property type="match status" value="1"/>
</dbReference>
<comment type="subcellular location">
    <subcellularLocation>
        <location evidence="10">Endomembrane system</location>
        <topology evidence="10">Single-pass type I membrane protein</topology>
    </subcellularLocation>
    <subcellularLocation>
        <location evidence="1">Endoplasmic reticulum</location>
    </subcellularLocation>
</comment>
<evidence type="ECO:0000256" key="5">
    <source>
        <dbReference type="ARBA" id="ARBA00022692"/>
    </source>
</evidence>
<keyword evidence="5 12" id="KW-0812">Transmembrane</keyword>
<dbReference type="InterPro" id="IPR002213">
    <property type="entry name" value="UDP_glucos_trans"/>
</dbReference>
<dbReference type="InterPro" id="IPR050271">
    <property type="entry name" value="UDP-glycosyltransferase"/>
</dbReference>
<feature type="non-terminal residue" evidence="13">
    <location>
        <position position="1"/>
    </location>
</feature>
<proteinExistence type="inferred from homology"/>
<evidence type="ECO:0000256" key="1">
    <source>
        <dbReference type="ARBA" id="ARBA00004240"/>
    </source>
</evidence>
<dbReference type="CDD" id="cd03784">
    <property type="entry name" value="GT1_Gtf-like"/>
    <property type="match status" value="1"/>
</dbReference>
<evidence type="ECO:0000256" key="11">
    <source>
        <dbReference type="RuleBase" id="RU003718"/>
    </source>
</evidence>
<evidence type="ECO:0000256" key="12">
    <source>
        <dbReference type="SAM" id="Phobius"/>
    </source>
</evidence>
<dbReference type="PANTHER" id="PTHR48043:SF159">
    <property type="entry name" value="EG:EG0003.4 PROTEIN-RELATED"/>
    <property type="match status" value="1"/>
</dbReference>
<keyword evidence="7 12" id="KW-1133">Transmembrane helix</keyword>
<evidence type="ECO:0000256" key="10">
    <source>
        <dbReference type="ARBA" id="ARBA00046288"/>
    </source>
</evidence>
<dbReference type="EMBL" id="GEBQ01026350">
    <property type="protein sequence ID" value="JAT13627.1"/>
    <property type="molecule type" value="Transcribed_RNA"/>
</dbReference>
<evidence type="ECO:0000256" key="8">
    <source>
        <dbReference type="ARBA" id="ARBA00023136"/>
    </source>
</evidence>
<evidence type="ECO:0000256" key="3">
    <source>
        <dbReference type="ARBA" id="ARBA00022676"/>
    </source>
</evidence>
<evidence type="ECO:0000256" key="4">
    <source>
        <dbReference type="ARBA" id="ARBA00022679"/>
    </source>
</evidence>
<comment type="similarity">
    <text evidence="2 11">Belongs to the UDP-glycosyltransferase family.</text>
</comment>
<sequence length="552" mass="62545">QSVVSCVCTARRGAAGGRASHRRQIHCRRMLSLVILLSLTCGPVVQSVRILAVFPFPSKSHSILQYAILEALVNRGHEVVVYGPYPPPHSATNITYRELTTSLFHLQKTWEFEKFKEICTKEAFFGFGIGVLWEVGLTLSEEVLKNSKITELINSSEKFDLVFMEPLFAQESLIVFGHRFKAPVINFQGFGTWSVLNHVAGNSLSIPYVPDSRSFPFSNRMSFLERLQNAVSTMITLSFYHISYLPKHQRLIQQYYKNSSVPPILDMLRDISLTLANAHQTLEYPRPYTPNIIPIGSAHMSYHQSDLPKTIKDFLDGAKEGFIFFSLGTIVPAHALPNDYIQAFINSFRKLHKKVLWKFGIEHLPGLPKNVKLTKWVPQQAVLDHPNCVLFITHGGVFSQYETLHAGVPVVGIPFFGDQRYNVKYYEHLGVGVKLDFSSITEETFHNALSTVLNDTRFRENAKRMSAIVQDKPMAALDSAVFWVEYVLQHGGQHLRPSSALQPWYQLWLLDVAAAILTLLTIASFVLYQLGKLLNVCIRNKAINVTRNKKRK</sequence>
<evidence type="ECO:0000256" key="7">
    <source>
        <dbReference type="ARBA" id="ARBA00022989"/>
    </source>
</evidence>
<organism evidence="13">
    <name type="scientific">Graphocephala atropunctata</name>
    <dbReference type="NCBI Taxonomy" id="36148"/>
    <lineage>
        <taxon>Eukaryota</taxon>
        <taxon>Metazoa</taxon>
        <taxon>Ecdysozoa</taxon>
        <taxon>Arthropoda</taxon>
        <taxon>Hexapoda</taxon>
        <taxon>Insecta</taxon>
        <taxon>Pterygota</taxon>
        <taxon>Neoptera</taxon>
        <taxon>Paraneoptera</taxon>
        <taxon>Hemiptera</taxon>
        <taxon>Auchenorrhyncha</taxon>
        <taxon>Membracoidea</taxon>
        <taxon>Cicadellidae</taxon>
        <taxon>Cicadellinae</taxon>
        <taxon>Cicadellini</taxon>
        <taxon>Graphocephala</taxon>
    </lineage>
</organism>
<dbReference type="Pfam" id="PF00201">
    <property type="entry name" value="UDPGT"/>
    <property type="match status" value="1"/>
</dbReference>
<reference evidence="13" key="1">
    <citation type="submission" date="2015-11" db="EMBL/GenBank/DDBJ databases">
        <title>De novo transcriptome assembly of four potential Pierce s Disease insect vectors from Arizona vineyards.</title>
        <authorList>
            <person name="Tassone E.E."/>
        </authorList>
    </citation>
    <scope>NUCLEOTIDE SEQUENCE</scope>
</reference>
<keyword evidence="3 11" id="KW-0328">Glycosyltransferase</keyword>
<keyword evidence="8 12" id="KW-0472">Membrane</keyword>
<dbReference type="GO" id="GO:0008194">
    <property type="term" value="F:UDP-glycosyltransferase activity"/>
    <property type="evidence" value="ECO:0007669"/>
    <property type="project" value="InterPro"/>
</dbReference>
<keyword evidence="6" id="KW-0256">Endoplasmic reticulum</keyword>
<dbReference type="FunFam" id="3.40.50.2000:FF:000050">
    <property type="entry name" value="UDP-glucuronosyltransferase"/>
    <property type="match status" value="1"/>
</dbReference>
<name>A0A1B6KQC0_9HEMI</name>
<dbReference type="Gene3D" id="3.40.50.2000">
    <property type="entry name" value="Glycogen Phosphorylase B"/>
    <property type="match status" value="1"/>
</dbReference>
<dbReference type="PANTHER" id="PTHR48043">
    <property type="entry name" value="EG:EG0003.4 PROTEIN-RELATED"/>
    <property type="match status" value="1"/>
</dbReference>
<accession>A0A1B6KQC0</accession>
<evidence type="ECO:0000256" key="2">
    <source>
        <dbReference type="ARBA" id="ARBA00009995"/>
    </source>
</evidence>